<evidence type="ECO:0000313" key="2">
    <source>
        <dbReference type="Proteomes" id="UP000295632"/>
    </source>
</evidence>
<evidence type="ECO:0000313" key="1">
    <source>
        <dbReference type="EMBL" id="TDQ38747.1"/>
    </source>
</evidence>
<protein>
    <recommendedName>
        <fullName evidence="3">N-acetylglutamate synthase-like GNAT family acetyltransferase</fullName>
    </recommendedName>
</protein>
<dbReference type="EMBL" id="SNYJ01000009">
    <property type="protein sequence ID" value="TDQ38747.1"/>
    <property type="molecule type" value="Genomic_DNA"/>
</dbReference>
<dbReference type="AlphaFoldDB" id="A0A4V3D553"/>
<dbReference type="Proteomes" id="UP000295632">
    <property type="component" value="Unassembled WGS sequence"/>
</dbReference>
<accession>A0A4V3D553</accession>
<name>A0A4V3D553_9BACI</name>
<organism evidence="1 2">
    <name type="scientific">Aureibacillus halotolerans</name>
    <dbReference type="NCBI Taxonomy" id="1508390"/>
    <lineage>
        <taxon>Bacteria</taxon>
        <taxon>Bacillati</taxon>
        <taxon>Bacillota</taxon>
        <taxon>Bacilli</taxon>
        <taxon>Bacillales</taxon>
        <taxon>Bacillaceae</taxon>
        <taxon>Aureibacillus</taxon>
    </lineage>
</organism>
<reference evidence="1 2" key="1">
    <citation type="submission" date="2019-03" db="EMBL/GenBank/DDBJ databases">
        <title>Genomic Encyclopedia of Type Strains, Phase IV (KMG-IV): sequencing the most valuable type-strain genomes for metagenomic binning, comparative biology and taxonomic classification.</title>
        <authorList>
            <person name="Goeker M."/>
        </authorList>
    </citation>
    <scope>NUCLEOTIDE SEQUENCE [LARGE SCALE GENOMIC DNA]</scope>
    <source>
        <strain evidence="1 2">DSM 28697</strain>
    </source>
</reference>
<gene>
    <name evidence="1" type="ORF">EV213_109116</name>
</gene>
<dbReference type="RefSeq" id="WP_133580796.1">
    <property type="nucleotide sequence ID" value="NZ_SNYJ01000009.1"/>
</dbReference>
<keyword evidence="2" id="KW-1185">Reference proteome</keyword>
<evidence type="ECO:0008006" key="3">
    <source>
        <dbReference type="Google" id="ProtNLM"/>
    </source>
</evidence>
<sequence length="140" mass="15785">MTHKVSVGQEQDAQRLQRFYDASPCTIDVVEKDPQNFVLMKANEELIAACYLLKENDAMLLQAFVYHSVGGSAGLYAFFEGVLYTAKKRGMATVFVGQTSNALDELFSWFGFVERTELVPAWVEQQLEQQGTHRVLACRP</sequence>
<proteinExistence type="predicted"/>
<comment type="caution">
    <text evidence="1">The sequence shown here is derived from an EMBL/GenBank/DDBJ whole genome shotgun (WGS) entry which is preliminary data.</text>
</comment>